<evidence type="ECO:0000313" key="2">
    <source>
        <dbReference type="EMBL" id="ROO91348.1"/>
    </source>
</evidence>
<protein>
    <submittedName>
        <fullName evidence="2">Uncharacterized protein</fullName>
    </submittedName>
</protein>
<dbReference type="RefSeq" id="WP_148086312.1">
    <property type="nucleotide sequence ID" value="NZ_RJKE01000001.1"/>
</dbReference>
<dbReference type="AlphaFoldDB" id="A0A3N1DDU2"/>
<accession>A0A3N1DDU2</accession>
<proteinExistence type="predicted"/>
<reference evidence="2 3" key="1">
    <citation type="submission" date="2018-11" db="EMBL/GenBank/DDBJ databases">
        <title>Sequencing the genomes of 1000 actinobacteria strains.</title>
        <authorList>
            <person name="Klenk H.-P."/>
        </authorList>
    </citation>
    <scope>NUCLEOTIDE SEQUENCE [LARGE SCALE GENOMIC DNA]</scope>
    <source>
        <strain evidence="2 3">DSM 44254</strain>
    </source>
</reference>
<feature type="compositionally biased region" description="Basic residues" evidence="1">
    <location>
        <begin position="89"/>
        <end position="98"/>
    </location>
</feature>
<organism evidence="2 3">
    <name type="scientific">Actinocorallia herbida</name>
    <dbReference type="NCBI Taxonomy" id="58109"/>
    <lineage>
        <taxon>Bacteria</taxon>
        <taxon>Bacillati</taxon>
        <taxon>Actinomycetota</taxon>
        <taxon>Actinomycetes</taxon>
        <taxon>Streptosporangiales</taxon>
        <taxon>Thermomonosporaceae</taxon>
        <taxon>Actinocorallia</taxon>
    </lineage>
</organism>
<name>A0A3N1DDU2_9ACTN</name>
<evidence type="ECO:0000256" key="1">
    <source>
        <dbReference type="SAM" id="MobiDB-lite"/>
    </source>
</evidence>
<feature type="compositionally biased region" description="Basic residues" evidence="1">
    <location>
        <begin position="106"/>
        <end position="123"/>
    </location>
</feature>
<evidence type="ECO:0000313" key="3">
    <source>
        <dbReference type="Proteomes" id="UP000272400"/>
    </source>
</evidence>
<sequence>MPNVLPVLLSHVLGITPNACQSVTRRGITTTTAAGHLDAIAEFAEQLLTPSIGVVIAIARDCTCITRAWLTDDPTKAGRIITEVDPRTPARRNPRHERPHPPRAAVHPRRRQSLRLHHHRPTHRPPQLRGARPPRQRPGTRLPPPGEPMTTLLLLSAPTGASLLVLLAPHLTSSIGTGRYEDGDDQ</sequence>
<dbReference type="EMBL" id="RJKE01000001">
    <property type="protein sequence ID" value="ROO91348.1"/>
    <property type="molecule type" value="Genomic_DNA"/>
</dbReference>
<gene>
    <name evidence="2" type="ORF">EDD29_9103</name>
</gene>
<keyword evidence="3" id="KW-1185">Reference proteome</keyword>
<dbReference type="Proteomes" id="UP000272400">
    <property type="component" value="Unassembled WGS sequence"/>
</dbReference>
<feature type="region of interest" description="Disordered" evidence="1">
    <location>
        <begin position="80"/>
        <end position="150"/>
    </location>
</feature>
<comment type="caution">
    <text evidence="2">The sequence shown here is derived from an EMBL/GenBank/DDBJ whole genome shotgun (WGS) entry which is preliminary data.</text>
</comment>